<dbReference type="InterPro" id="IPR044929">
    <property type="entry name" value="DNA/RNA_non-sp_Endonuclease_sf"/>
</dbReference>
<organism evidence="3 4">
    <name type="scientific">Mytilus galloprovincialis</name>
    <name type="common">Mediterranean mussel</name>
    <dbReference type="NCBI Taxonomy" id="29158"/>
    <lineage>
        <taxon>Eukaryota</taxon>
        <taxon>Metazoa</taxon>
        <taxon>Spiralia</taxon>
        <taxon>Lophotrochozoa</taxon>
        <taxon>Mollusca</taxon>
        <taxon>Bivalvia</taxon>
        <taxon>Autobranchia</taxon>
        <taxon>Pteriomorphia</taxon>
        <taxon>Mytilida</taxon>
        <taxon>Mytiloidea</taxon>
        <taxon>Mytilidae</taxon>
        <taxon>Mytilinae</taxon>
        <taxon>Mytilus</taxon>
    </lineage>
</organism>
<dbReference type="SMART" id="SM00477">
    <property type="entry name" value="NUC"/>
    <property type="match status" value="1"/>
</dbReference>
<dbReference type="OrthoDB" id="69221at2759"/>
<dbReference type="Gene3D" id="3.40.570.10">
    <property type="entry name" value="Extracellular Endonuclease, subunit A"/>
    <property type="match status" value="1"/>
</dbReference>
<evidence type="ECO:0000313" key="3">
    <source>
        <dbReference type="EMBL" id="VDI80492.1"/>
    </source>
</evidence>
<evidence type="ECO:0000313" key="4">
    <source>
        <dbReference type="Proteomes" id="UP000596742"/>
    </source>
</evidence>
<keyword evidence="1" id="KW-0732">Signal</keyword>
<dbReference type="PANTHER" id="PTHR21472:SF7">
    <property type="entry name" value="ENDONUCLEASE G, MITOCHONDRIAL-LIKE ISOFORM X2"/>
    <property type="match status" value="1"/>
</dbReference>
<dbReference type="PANTHER" id="PTHR21472">
    <property type="entry name" value="ENDONUCLEASE DOMAIN-CONTAINING 1 PROTEIN ENDOD1"/>
    <property type="match status" value="1"/>
</dbReference>
<dbReference type="GO" id="GO:0016787">
    <property type="term" value="F:hydrolase activity"/>
    <property type="evidence" value="ECO:0007669"/>
    <property type="project" value="InterPro"/>
</dbReference>
<gene>
    <name evidence="3" type="ORF">MGAL_10B086193</name>
</gene>
<feature type="domain" description="ENPP1-3/EXOG-like endonuclease/phosphodiesterase" evidence="2">
    <location>
        <begin position="63"/>
        <end position="188"/>
    </location>
</feature>
<accession>A0A8B6HKN6</accession>
<dbReference type="InterPro" id="IPR039015">
    <property type="entry name" value="ENDOD1"/>
</dbReference>
<keyword evidence="4" id="KW-1185">Reference proteome</keyword>
<dbReference type="GO" id="GO:0003676">
    <property type="term" value="F:nucleic acid binding"/>
    <property type="evidence" value="ECO:0007669"/>
    <property type="project" value="InterPro"/>
</dbReference>
<sequence length="188" mass="21900">MANPIILAGILLLYLMIASTRATVSDGFKDCLKYFYKNEIPQLYSKMETDTYLCQKFGKDDEDFHFATFYDKPKKIPHYSAYMLPNDFHSQKKKRKWRMSKDINEADQASLDDYKNIDNDKLTRGHLAPRSFVEMQRATDVLTNIAPQYKEFNMKTWGNIEVALLSASKTHCSKLQGILVFFQVQSRL</sequence>
<evidence type="ECO:0000256" key="1">
    <source>
        <dbReference type="SAM" id="SignalP"/>
    </source>
</evidence>
<dbReference type="Pfam" id="PF01223">
    <property type="entry name" value="Endonuclease_NS"/>
    <property type="match status" value="1"/>
</dbReference>
<dbReference type="InterPro" id="IPR020821">
    <property type="entry name" value="ENPP1-3/EXOG-like_nuc-like"/>
</dbReference>
<evidence type="ECO:0000259" key="2">
    <source>
        <dbReference type="SMART" id="SM00477"/>
    </source>
</evidence>
<dbReference type="InterPro" id="IPR001604">
    <property type="entry name" value="Endo_G_ENPP1-like_dom"/>
</dbReference>
<dbReference type="InterPro" id="IPR044925">
    <property type="entry name" value="His-Me_finger_sf"/>
</dbReference>
<dbReference type="EMBL" id="UYJE01010178">
    <property type="protein sequence ID" value="VDI80492.1"/>
    <property type="molecule type" value="Genomic_DNA"/>
</dbReference>
<name>A0A8B6HKN6_MYTGA</name>
<reference evidence="3" key="1">
    <citation type="submission" date="2018-11" db="EMBL/GenBank/DDBJ databases">
        <authorList>
            <person name="Alioto T."/>
            <person name="Alioto T."/>
        </authorList>
    </citation>
    <scope>NUCLEOTIDE SEQUENCE</scope>
</reference>
<dbReference type="GO" id="GO:0046872">
    <property type="term" value="F:metal ion binding"/>
    <property type="evidence" value="ECO:0007669"/>
    <property type="project" value="InterPro"/>
</dbReference>
<feature type="signal peptide" evidence="1">
    <location>
        <begin position="1"/>
        <end position="22"/>
    </location>
</feature>
<comment type="caution">
    <text evidence="3">The sequence shown here is derived from an EMBL/GenBank/DDBJ whole genome shotgun (WGS) entry which is preliminary data.</text>
</comment>
<dbReference type="SUPFAM" id="SSF54060">
    <property type="entry name" value="His-Me finger endonucleases"/>
    <property type="match status" value="1"/>
</dbReference>
<protein>
    <recommendedName>
        <fullName evidence="2">ENPP1-3/EXOG-like endonuclease/phosphodiesterase domain-containing protein</fullName>
    </recommendedName>
</protein>
<dbReference type="AlphaFoldDB" id="A0A8B6HKN6"/>
<feature type="chain" id="PRO_5032989773" description="ENPP1-3/EXOG-like endonuclease/phosphodiesterase domain-containing protein" evidence="1">
    <location>
        <begin position="23"/>
        <end position="188"/>
    </location>
</feature>
<proteinExistence type="predicted"/>
<dbReference type="Proteomes" id="UP000596742">
    <property type="component" value="Unassembled WGS sequence"/>
</dbReference>